<dbReference type="PANTHER" id="PTHR43306:SF1">
    <property type="entry name" value="7,8-DIHYDRO-6-HYDROXYMETHYLPTERIN DIMETHYLTRANSFERASE"/>
    <property type="match status" value="1"/>
</dbReference>
<dbReference type="PROSITE" id="PS51918">
    <property type="entry name" value="RADICAL_SAM"/>
    <property type="match status" value="1"/>
</dbReference>
<gene>
    <name evidence="6" type="ORF">H9747_04915</name>
</gene>
<dbReference type="InterPro" id="IPR058240">
    <property type="entry name" value="rSAM_sf"/>
</dbReference>
<comment type="caution">
    <text evidence="6">The sequence shown here is derived from an EMBL/GenBank/DDBJ whole genome shotgun (WGS) entry which is preliminary data.</text>
</comment>
<reference evidence="6" key="1">
    <citation type="journal article" date="2021" name="PeerJ">
        <title>Extensive microbial diversity within the chicken gut microbiome revealed by metagenomics and culture.</title>
        <authorList>
            <person name="Gilroy R."/>
            <person name="Ravi A."/>
            <person name="Getino M."/>
            <person name="Pursley I."/>
            <person name="Horton D.L."/>
            <person name="Alikhan N.F."/>
            <person name="Baker D."/>
            <person name="Gharbi K."/>
            <person name="Hall N."/>
            <person name="Watson M."/>
            <person name="Adriaenssens E.M."/>
            <person name="Foster-Nyarko E."/>
            <person name="Jarju S."/>
            <person name="Secka A."/>
            <person name="Antonio M."/>
            <person name="Oren A."/>
            <person name="Chaudhuri R.R."/>
            <person name="La Ragione R."/>
            <person name="Hildebrand F."/>
            <person name="Pallen M.J."/>
        </authorList>
    </citation>
    <scope>NUCLEOTIDE SEQUENCE</scope>
    <source>
        <strain evidence="6">CHK195-9823</strain>
    </source>
</reference>
<evidence type="ECO:0000313" key="7">
    <source>
        <dbReference type="Proteomes" id="UP000886814"/>
    </source>
</evidence>
<evidence type="ECO:0000256" key="1">
    <source>
        <dbReference type="ARBA" id="ARBA00022691"/>
    </source>
</evidence>
<evidence type="ECO:0000256" key="2">
    <source>
        <dbReference type="ARBA" id="ARBA00022723"/>
    </source>
</evidence>
<organism evidence="6 7">
    <name type="scientific">Candidatus Blautia stercorigallinarum</name>
    <dbReference type="NCBI Taxonomy" id="2838501"/>
    <lineage>
        <taxon>Bacteria</taxon>
        <taxon>Bacillati</taxon>
        <taxon>Bacillota</taxon>
        <taxon>Clostridia</taxon>
        <taxon>Lachnospirales</taxon>
        <taxon>Lachnospiraceae</taxon>
        <taxon>Blautia</taxon>
    </lineage>
</organism>
<reference evidence="6" key="2">
    <citation type="submission" date="2021-04" db="EMBL/GenBank/DDBJ databases">
        <authorList>
            <person name="Gilroy R."/>
        </authorList>
    </citation>
    <scope>NUCLEOTIDE SEQUENCE</scope>
    <source>
        <strain evidence="6">CHK195-9823</strain>
    </source>
</reference>
<evidence type="ECO:0000256" key="4">
    <source>
        <dbReference type="ARBA" id="ARBA00023014"/>
    </source>
</evidence>
<dbReference type="EMBL" id="DXIQ01000028">
    <property type="protein sequence ID" value="HIV38328.1"/>
    <property type="molecule type" value="Genomic_DNA"/>
</dbReference>
<protein>
    <submittedName>
        <fullName evidence="6">Radical SAM protein</fullName>
    </submittedName>
</protein>
<dbReference type="InterPro" id="IPR056488">
    <property type="entry name" value="Zn_ribbon_HMPTM"/>
</dbReference>
<dbReference type="SUPFAM" id="SSF102114">
    <property type="entry name" value="Radical SAM enzymes"/>
    <property type="match status" value="1"/>
</dbReference>
<feature type="domain" description="Radical SAM core" evidence="5">
    <location>
        <begin position="90"/>
        <end position="308"/>
    </location>
</feature>
<dbReference type="InterPro" id="IPR054698">
    <property type="entry name" value="rSAM_Se_TrsS"/>
</dbReference>
<dbReference type="AlphaFoldDB" id="A0A9D1PBZ9"/>
<evidence type="ECO:0000313" key="6">
    <source>
        <dbReference type="EMBL" id="HIV38328.1"/>
    </source>
</evidence>
<dbReference type="SFLD" id="SFLDG01100">
    <property type="entry name" value="methyltransferase_(Class_D)"/>
    <property type="match status" value="1"/>
</dbReference>
<dbReference type="Pfam" id="PF23545">
    <property type="entry name" value="Zn_ribbon_HMPTM"/>
    <property type="match status" value="1"/>
</dbReference>
<dbReference type="PANTHER" id="PTHR43306">
    <property type="entry name" value="7,8-DIHYDRO-6-HYDROXYMETHYLPTERIN DIMETHYLTRANSFERASE"/>
    <property type="match status" value="1"/>
</dbReference>
<accession>A0A9D1PBZ9</accession>
<evidence type="ECO:0000259" key="5">
    <source>
        <dbReference type="PROSITE" id="PS51918"/>
    </source>
</evidence>
<dbReference type="InterPro" id="IPR013785">
    <property type="entry name" value="Aldolase_TIM"/>
</dbReference>
<dbReference type="InterPro" id="IPR007197">
    <property type="entry name" value="rSAM"/>
</dbReference>
<dbReference type="SFLD" id="SFLDG01067">
    <property type="entry name" value="SPASM/twitch_domain_containing"/>
    <property type="match status" value="1"/>
</dbReference>
<keyword evidence="1" id="KW-0949">S-adenosyl-L-methionine</keyword>
<dbReference type="Gene3D" id="3.20.20.70">
    <property type="entry name" value="Aldolase class I"/>
    <property type="match status" value="1"/>
</dbReference>
<evidence type="ECO:0000256" key="3">
    <source>
        <dbReference type="ARBA" id="ARBA00023004"/>
    </source>
</evidence>
<dbReference type="GO" id="GO:0046872">
    <property type="term" value="F:metal ion binding"/>
    <property type="evidence" value="ECO:0007669"/>
    <property type="project" value="UniProtKB-KW"/>
</dbReference>
<dbReference type="GO" id="GO:0003824">
    <property type="term" value="F:catalytic activity"/>
    <property type="evidence" value="ECO:0007669"/>
    <property type="project" value="InterPro"/>
</dbReference>
<keyword evidence="3" id="KW-0408">Iron</keyword>
<dbReference type="CDD" id="cd01335">
    <property type="entry name" value="Radical_SAM"/>
    <property type="match status" value="1"/>
</dbReference>
<dbReference type="GO" id="GO:0051536">
    <property type="term" value="F:iron-sulfur cluster binding"/>
    <property type="evidence" value="ECO:0007669"/>
    <property type="project" value="UniProtKB-KW"/>
</dbReference>
<dbReference type="Pfam" id="PF04055">
    <property type="entry name" value="Radical_SAM"/>
    <property type="match status" value="1"/>
</dbReference>
<keyword evidence="2" id="KW-0479">Metal-binding</keyword>
<name>A0A9D1PBZ9_9FIRM</name>
<sequence length="466" mass="51489">MEDQEIYISEPGESICPQCLKVLPAGKVEREDGIYLVKECPEHGKFEALIWEGSLESYQAWGKTILPPDSVPAALPQKKGCPLDCGLCENHQRRGCCVLLEVTGRCNLQCPTCFAGSGPKGRDVPFEELEKQMRYLMEHGGPFNLQLSGGEPTVREDLEDILRLGKDLGFTFFQLNTNGIRLAEEPGYAEKLKKAGLSCVFLQFDGLKDSVYQVLRGRPLLEIKKKAIDACEKAGLGVVLVPVIAPGVNEDQTGDILLYAKSRMPAVRGVHFQPVSYFGRCSEPAGSYRITIPKMLALMEDQTEGWIHAGDFTGGGATNPYCTFQANYLKQKDGSMKLLAHGEPRASGASEQARDFVARQWSGTDDCCCQEADQKASCCGEKPREETCCCGGSTAGLTLDTSSLDEFLEEMHRNTLAVSGMLFQDAWNLELDRLRRCYILETDSRYGMVPFCIYNLTGSDGRTLYR</sequence>
<dbReference type="Proteomes" id="UP000886814">
    <property type="component" value="Unassembled WGS sequence"/>
</dbReference>
<dbReference type="NCBIfam" id="NF045646">
    <property type="entry name" value="rSAM_Se_TrsS"/>
    <property type="match status" value="1"/>
</dbReference>
<keyword evidence="4" id="KW-0411">Iron-sulfur</keyword>
<dbReference type="InterPro" id="IPR034474">
    <property type="entry name" value="Methyltransferase_Class_D"/>
</dbReference>
<proteinExistence type="predicted"/>
<dbReference type="SFLD" id="SFLDS00029">
    <property type="entry name" value="Radical_SAM"/>
    <property type="match status" value="1"/>
</dbReference>